<dbReference type="GO" id="GO:0006952">
    <property type="term" value="P:defense response"/>
    <property type="evidence" value="ECO:0007669"/>
    <property type="project" value="InterPro"/>
</dbReference>
<keyword evidence="2" id="KW-1185">Reference proteome</keyword>
<proteinExistence type="predicted"/>
<dbReference type="PANTHER" id="PTHR11017">
    <property type="entry name" value="LEUCINE-RICH REPEAT-CONTAINING PROTEIN"/>
    <property type="match status" value="1"/>
</dbReference>
<reference evidence="2" key="1">
    <citation type="journal article" date="2017" name="Front. Plant Sci.">
        <title>Climate Clever Clovers: New Paradigm to Reduce the Environmental Footprint of Ruminants by Breeding Low Methanogenic Forages Utilizing Haplotype Variation.</title>
        <authorList>
            <person name="Kaur P."/>
            <person name="Appels R."/>
            <person name="Bayer P.E."/>
            <person name="Keeble-Gagnere G."/>
            <person name="Wang J."/>
            <person name="Hirakawa H."/>
            <person name="Shirasawa K."/>
            <person name="Vercoe P."/>
            <person name="Stefanova K."/>
            <person name="Durmic Z."/>
            <person name="Nichols P."/>
            <person name="Revell C."/>
            <person name="Isobe S.N."/>
            <person name="Edwards D."/>
            <person name="Erskine W."/>
        </authorList>
    </citation>
    <scope>NUCLEOTIDE SEQUENCE [LARGE SCALE GENOMIC DNA]</scope>
    <source>
        <strain evidence="2">cv. Daliak</strain>
    </source>
</reference>
<evidence type="ECO:0000313" key="1">
    <source>
        <dbReference type="EMBL" id="GAU28767.1"/>
    </source>
</evidence>
<dbReference type="PANTHER" id="PTHR11017:SF512">
    <property type="entry name" value="ADP-RIBOSYL CYCLASE_CYCLIC ADP-RIBOSE HYDROLASE"/>
    <property type="match status" value="1"/>
</dbReference>
<dbReference type="OrthoDB" id="1436489at2759"/>
<dbReference type="Proteomes" id="UP000242715">
    <property type="component" value="Unassembled WGS sequence"/>
</dbReference>
<protein>
    <submittedName>
        <fullName evidence="1">Uncharacterized protein</fullName>
    </submittedName>
</protein>
<organism evidence="1 2">
    <name type="scientific">Trifolium subterraneum</name>
    <name type="common">Subterranean clover</name>
    <dbReference type="NCBI Taxonomy" id="3900"/>
    <lineage>
        <taxon>Eukaryota</taxon>
        <taxon>Viridiplantae</taxon>
        <taxon>Streptophyta</taxon>
        <taxon>Embryophyta</taxon>
        <taxon>Tracheophyta</taxon>
        <taxon>Spermatophyta</taxon>
        <taxon>Magnoliopsida</taxon>
        <taxon>eudicotyledons</taxon>
        <taxon>Gunneridae</taxon>
        <taxon>Pentapetalae</taxon>
        <taxon>rosids</taxon>
        <taxon>fabids</taxon>
        <taxon>Fabales</taxon>
        <taxon>Fabaceae</taxon>
        <taxon>Papilionoideae</taxon>
        <taxon>50 kb inversion clade</taxon>
        <taxon>NPAAA clade</taxon>
        <taxon>Hologalegina</taxon>
        <taxon>IRL clade</taxon>
        <taxon>Trifolieae</taxon>
        <taxon>Trifolium</taxon>
    </lineage>
</organism>
<accession>A0A2Z6NGI8</accession>
<evidence type="ECO:0000313" key="2">
    <source>
        <dbReference type="Proteomes" id="UP000242715"/>
    </source>
</evidence>
<dbReference type="AlphaFoldDB" id="A0A2Z6NGI8"/>
<dbReference type="InterPro" id="IPR044974">
    <property type="entry name" value="Disease_R_plants"/>
</dbReference>
<name>A0A2Z6NGI8_TRISU</name>
<dbReference type="EMBL" id="DF973380">
    <property type="protein sequence ID" value="GAU28767.1"/>
    <property type="molecule type" value="Genomic_DNA"/>
</dbReference>
<sequence length="347" mass="40101">MENLRLLAFRDHKGIKSVSLPRGLDYLPENLRYFSWDGYPLKSLPSTFSPEMLVQLSLKESRVEKLWDGEMFIPFFVVWNCESLETVLSSMGKSYLKPNPRTVSLLNCKKLEPHSYHTVLKDAIAGIELEARLNSGNEEDNTIQYLLPAAMPGREYWSHYSSTQVSFTLELPPNLLGFSYYLVLSQGHVGYLVDFGCDCHLDNISGQRIYIRSFPRVNIFTFGLFFNDDENSIRIKSDHVILWYDPISCKQIMEEIKAINHVNGTGYNPKLTFTFFVNETLHDQVTIKECGFRWIYHEETVSSTIFKSHDEDEETVPPTRKLQQRVFGTPVPSLELVETKGLRYLLE</sequence>
<gene>
    <name evidence="1" type="ORF">TSUD_357530</name>
</gene>